<feature type="transmembrane region" description="Helical" evidence="1">
    <location>
        <begin position="58"/>
        <end position="80"/>
    </location>
</feature>
<protein>
    <submittedName>
        <fullName evidence="2">Uncharacterized protein</fullName>
    </submittedName>
</protein>
<sequence length="138" mass="14965">MRIFNAAAAGLIAALLLYFLVSLGNIKAAFYFFLAGWVIFTFIFNRRAESIRKIWARACLTAAVECLIIPVAALLLPFFYGQHSVQAARQGALAAGQTVGSAMGGGIINMLTGYTGILIGFVLLATAYFSLKPVRRRR</sequence>
<dbReference type="EMBL" id="CAADRN010000245">
    <property type="protein sequence ID" value="VFU15870.1"/>
    <property type="molecule type" value="Genomic_DNA"/>
</dbReference>
<feature type="transmembrane region" description="Helical" evidence="1">
    <location>
        <begin position="29"/>
        <end position="46"/>
    </location>
</feature>
<evidence type="ECO:0000256" key="1">
    <source>
        <dbReference type="SAM" id="Phobius"/>
    </source>
</evidence>
<organism evidence="2">
    <name type="scientific">anaerobic digester metagenome</name>
    <dbReference type="NCBI Taxonomy" id="1263854"/>
    <lineage>
        <taxon>unclassified sequences</taxon>
        <taxon>metagenomes</taxon>
        <taxon>ecological metagenomes</taxon>
    </lineage>
</organism>
<keyword evidence="1" id="KW-1133">Transmembrane helix</keyword>
<dbReference type="AlphaFoldDB" id="A0A485M4N9"/>
<gene>
    <name evidence="2" type="ORF">SCFA_3190004</name>
</gene>
<proteinExistence type="predicted"/>
<reference evidence="2" key="1">
    <citation type="submission" date="2019-03" db="EMBL/GenBank/DDBJ databases">
        <authorList>
            <person name="Hao L."/>
        </authorList>
    </citation>
    <scope>NUCLEOTIDE SEQUENCE</scope>
</reference>
<accession>A0A485M4N9</accession>
<keyword evidence="1" id="KW-0472">Membrane</keyword>
<feature type="transmembrane region" description="Helical" evidence="1">
    <location>
        <begin position="7"/>
        <end position="23"/>
    </location>
</feature>
<name>A0A485M4N9_9ZZZZ</name>
<evidence type="ECO:0000313" key="2">
    <source>
        <dbReference type="EMBL" id="VFU15870.1"/>
    </source>
</evidence>
<keyword evidence="1" id="KW-0812">Transmembrane</keyword>
<feature type="transmembrane region" description="Helical" evidence="1">
    <location>
        <begin position="111"/>
        <end position="131"/>
    </location>
</feature>